<evidence type="ECO:0000313" key="2">
    <source>
        <dbReference type="Proteomes" id="UP000267223"/>
    </source>
</evidence>
<dbReference type="Gene3D" id="3.40.50.300">
    <property type="entry name" value="P-loop containing nucleotide triphosphate hydrolases"/>
    <property type="match status" value="1"/>
</dbReference>
<dbReference type="SUPFAM" id="SSF52540">
    <property type="entry name" value="P-loop containing nucleoside triphosphate hydrolases"/>
    <property type="match status" value="1"/>
</dbReference>
<dbReference type="EMBL" id="RJJR01000023">
    <property type="protein sequence ID" value="RNI32829.1"/>
    <property type="molecule type" value="Genomic_DNA"/>
</dbReference>
<gene>
    <name evidence="1" type="ORF">EFY79_19755</name>
</gene>
<organism evidence="1 2">
    <name type="scientific">Hanamia caeni</name>
    <dbReference type="NCBI Taxonomy" id="2294116"/>
    <lineage>
        <taxon>Bacteria</taxon>
        <taxon>Pseudomonadati</taxon>
        <taxon>Bacteroidota</taxon>
        <taxon>Chitinophagia</taxon>
        <taxon>Chitinophagales</taxon>
        <taxon>Chitinophagaceae</taxon>
        <taxon>Hanamia</taxon>
    </lineage>
</organism>
<evidence type="ECO:0000313" key="1">
    <source>
        <dbReference type="EMBL" id="RNI32829.1"/>
    </source>
</evidence>
<dbReference type="InterPro" id="IPR027417">
    <property type="entry name" value="P-loop_NTPase"/>
</dbReference>
<sequence length="508" mass="59953">MQEMLSELYSWFVNGANVFIKTITPPIIVVSLYKIGKFVIEKVKAKRIEKSLFPYYTVGFIQQAKKKYIRTKCQNIDPANEINLKQSFAFAAREDLLKFFMAKVFKVVENENRFYLILADSGMGKTTFMVNLYMRFTALNYVNIFKKKIKLFPLGENFETLVKNIKSIENPHETILLLDGFDELPAIDNSEIISKFNELIESAKEFSIVIITCRTHFFSSEVEEPFELKIKKFNTQGNGFHTIKKIYISPFDNNDIKRYIKKTFPFYDFSNKRKALDVVNKTNDLMARPMLLSYIKDIITLSEIRLTTNFDIYESLIYNWIERESNKYPQDQRWDFKLNLIYFSYAASDFIYNNYEKNGLYIPLEVAQRISKEYSLILNDIEIKSRSLLNRNSGGDYKFSHKSIYEFFLAYNGYSERIVNGNENTIKYNLENNDFAKKLIEDIIISKRHKFLLPKMYDKFNNLNTDLYKKILDVRNKDIEVNWISGNKFKIMKTKSSNTSESRLLENI</sequence>
<accession>A0A3M9N504</accession>
<reference evidence="1 2" key="1">
    <citation type="submission" date="2018-11" db="EMBL/GenBank/DDBJ databases">
        <title>Draft genome sequence of Ferruginibacter sp. BO-59.</title>
        <authorList>
            <person name="Im W.T."/>
        </authorList>
    </citation>
    <scope>NUCLEOTIDE SEQUENCE [LARGE SCALE GENOMIC DNA]</scope>
    <source>
        <strain evidence="1 2">BO-59</strain>
    </source>
</reference>
<keyword evidence="2" id="KW-1185">Reference proteome</keyword>
<dbReference type="Proteomes" id="UP000267223">
    <property type="component" value="Unassembled WGS sequence"/>
</dbReference>
<dbReference type="OrthoDB" id="1488560at2"/>
<name>A0A3M9N504_9BACT</name>
<comment type="caution">
    <text evidence="1">The sequence shown here is derived from an EMBL/GenBank/DDBJ whole genome shotgun (WGS) entry which is preliminary data.</text>
</comment>
<proteinExistence type="predicted"/>
<evidence type="ECO:0008006" key="3">
    <source>
        <dbReference type="Google" id="ProtNLM"/>
    </source>
</evidence>
<dbReference type="AlphaFoldDB" id="A0A3M9N504"/>
<dbReference type="RefSeq" id="WP_123122483.1">
    <property type="nucleotide sequence ID" value="NZ_RJJR01000023.1"/>
</dbReference>
<protein>
    <recommendedName>
        <fullName evidence="3">NACHT domain-containing protein</fullName>
    </recommendedName>
</protein>